<dbReference type="PANTHER" id="PTHR48090:SF10">
    <property type="entry name" value="GLUCOSYL-3-PHOSPHOGLYCERATE SYNTHASE"/>
    <property type="match status" value="1"/>
</dbReference>
<evidence type="ECO:0000313" key="11">
    <source>
        <dbReference type="EMBL" id="BCJ85300.1"/>
    </source>
</evidence>
<sequence>MVEVSTLNTLIIPAYNESSNIGRVLQVVIGMRDDFQEVVVVDDGSTDQTSDVSLQYGARVIRLETNQGKGGAIAAGLRACGTPFLTLLDADLIGLRPDHLRLLAAPVLQGEAAMSMGIFSAGRKRTDWAQKVAPSITGQRVLRRELLETMPGLANARYGVDYALTAHAKRMKLPVAEVILHDLTQIMKEEKLGLTKGFAARLKMYWEIFRVMGK</sequence>
<evidence type="ECO:0000256" key="3">
    <source>
        <dbReference type="ARBA" id="ARBA00022676"/>
    </source>
</evidence>
<comment type="catalytic activity">
    <reaction evidence="9">
        <text>an NDP-alpha-D-glucose + (2R)-3-phosphoglycerate = (2R)-2-O-(alpha-D-glucopyranosyl)-3-phospho-glycerate + a ribonucleoside 5'-diphosphate + H(+)</text>
        <dbReference type="Rhea" id="RHEA:47244"/>
        <dbReference type="ChEBI" id="CHEBI:15378"/>
        <dbReference type="ChEBI" id="CHEBI:57930"/>
        <dbReference type="ChEBI" id="CHEBI:58272"/>
        <dbReference type="ChEBI" id="CHEBI:62600"/>
        <dbReference type="ChEBI" id="CHEBI:76533"/>
        <dbReference type="EC" id="2.4.1.266"/>
    </reaction>
    <physiologicalReaction direction="left-to-right" evidence="9">
        <dbReference type="Rhea" id="RHEA:47245"/>
    </physiologicalReaction>
</comment>
<proteinExistence type="inferred from homology"/>
<accession>A0A7I8D9V2</accession>
<reference evidence="11 12" key="1">
    <citation type="submission" date="2020-08" db="EMBL/GenBank/DDBJ databases">
        <title>Complete Genome Sequence of Effusibacillus dendaii Strain skT53, Isolated from Farmland soil.</title>
        <authorList>
            <person name="Konishi T."/>
            <person name="Kawasaki H."/>
        </authorList>
    </citation>
    <scope>NUCLEOTIDE SEQUENCE [LARGE SCALE GENOMIC DNA]</scope>
    <source>
        <strain evidence="12">skT53</strain>
    </source>
</reference>
<evidence type="ECO:0000256" key="4">
    <source>
        <dbReference type="ARBA" id="ARBA00022679"/>
    </source>
</evidence>
<organism evidence="11 12">
    <name type="scientific">Effusibacillus dendaii</name>
    <dbReference type="NCBI Taxonomy" id="2743772"/>
    <lineage>
        <taxon>Bacteria</taxon>
        <taxon>Bacillati</taxon>
        <taxon>Bacillota</taxon>
        <taxon>Bacilli</taxon>
        <taxon>Bacillales</taxon>
        <taxon>Alicyclobacillaceae</taxon>
        <taxon>Effusibacillus</taxon>
    </lineage>
</organism>
<keyword evidence="3" id="KW-0328">Glycosyltransferase</keyword>
<dbReference type="EMBL" id="AP023366">
    <property type="protein sequence ID" value="BCJ85300.1"/>
    <property type="molecule type" value="Genomic_DNA"/>
</dbReference>
<keyword evidence="4 11" id="KW-0808">Transferase</keyword>
<dbReference type="AlphaFoldDB" id="A0A7I8D9V2"/>
<protein>
    <recommendedName>
        <fullName evidence="7">Glucosyl-3-phosphoglycerate synthase</fullName>
        <ecNumber evidence="6">2.4.1.266</ecNumber>
    </recommendedName>
</protein>
<evidence type="ECO:0000259" key="10">
    <source>
        <dbReference type="Pfam" id="PF00535"/>
    </source>
</evidence>
<comment type="catalytic activity">
    <reaction evidence="8">
        <text>(2R)-3-phosphoglycerate + UDP-alpha-D-glucose = (2R)-2-O-(alpha-D-glucopyranosyl)-3-phospho-glycerate + UDP + H(+)</text>
        <dbReference type="Rhea" id="RHEA:31319"/>
        <dbReference type="ChEBI" id="CHEBI:15378"/>
        <dbReference type="ChEBI" id="CHEBI:58223"/>
        <dbReference type="ChEBI" id="CHEBI:58272"/>
        <dbReference type="ChEBI" id="CHEBI:58885"/>
        <dbReference type="ChEBI" id="CHEBI:62600"/>
        <dbReference type="EC" id="2.4.1.266"/>
    </reaction>
    <physiologicalReaction direction="left-to-right" evidence="8">
        <dbReference type="Rhea" id="RHEA:31320"/>
    </physiologicalReaction>
</comment>
<evidence type="ECO:0000256" key="2">
    <source>
        <dbReference type="ARBA" id="ARBA00006739"/>
    </source>
</evidence>
<dbReference type="PANTHER" id="PTHR48090">
    <property type="entry name" value="UNDECAPRENYL-PHOSPHATE 4-DEOXY-4-FORMAMIDO-L-ARABINOSE TRANSFERASE-RELATED"/>
    <property type="match status" value="1"/>
</dbReference>
<evidence type="ECO:0000313" key="12">
    <source>
        <dbReference type="Proteomes" id="UP000593802"/>
    </source>
</evidence>
<evidence type="ECO:0000256" key="9">
    <source>
        <dbReference type="ARBA" id="ARBA00048997"/>
    </source>
</evidence>
<evidence type="ECO:0000256" key="1">
    <source>
        <dbReference type="ARBA" id="ARBA00001946"/>
    </source>
</evidence>
<dbReference type="Gene3D" id="3.90.550.10">
    <property type="entry name" value="Spore Coat Polysaccharide Biosynthesis Protein SpsA, Chain A"/>
    <property type="match status" value="1"/>
</dbReference>
<comment type="similarity">
    <text evidence="2">Belongs to the glycosyltransferase 2 family.</text>
</comment>
<dbReference type="CDD" id="cd04179">
    <property type="entry name" value="DPM_DPG-synthase_like"/>
    <property type="match status" value="1"/>
</dbReference>
<dbReference type="Pfam" id="PF00535">
    <property type="entry name" value="Glycos_transf_2"/>
    <property type="match status" value="1"/>
</dbReference>
<keyword evidence="5" id="KW-0460">Magnesium</keyword>
<dbReference type="Proteomes" id="UP000593802">
    <property type="component" value="Chromosome"/>
</dbReference>
<dbReference type="InterPro" id="IPR029044">
    <property type="entry name" value="Nucleotide-diphossugar_trans"/>
</dbReference>
<evidence type="ECO:0000256" key="7">
    <source>
        <dbReference type="ARBA" id="ARBA00040894"/>
    </source>
</evidence>
<dbReference type="KEGG" id="eff:skT53_02850"/>
<evidence type="ECO:0000256" key="5">
    <source>
        <dbReference type="ARBA" id="ARBA00022842"/>
    </source>
</evidence>
<dbReference type="InterPro" id="IPR001173">
    <property type="entry name" value="Glyco_trans_2-like"/>
</dbReference>
<keyword evidence="12" id="KW-1185">Reference proteome</keyword>
<dbReference type="GO" id="GO:0016757">
    <property type="term" value="F:glycosyltransferase activity"/>
    <property type="evidence" value="ECO:0007669"/>
    <property type="project" value="UniProtKB-KW"/>
</dbReference>
<dbReference type="InterPro" id="IPR050256">
    <property type="entry name" value="Glycosyltransferase_2"/>
</dbReference>
<gene>
    <name evidence="11" type="ORF">skT53_02850</name>
</gene>
<evidence type="ECO:0000256" key="8">
    <source>
        <dbReference type="ARBA" id="ARBA00048689"/>
    </source>
</evidence>
<comment type="cofactor">
    <cofactor evidence="1">
        <name>Mg(2+)</name>
        <dbReference type="ChEBI" id="CHEBI:18420"/>
    </cofactor>
</comment>
<dbReference type="EC" id="2.4.1.266" evidence="6"/>
<name>A0A7I8D9V2_9BACL</name>
<feature type="domain" description="Glycosyltransferase 2-like" evidence="10">
    <location>
        <begin position="10"/>
        <end position="131"/>
    </location>
</feature>
<dbReference type="SUPFAM" id="SSF53448">
    <property type="entry name" value="Nucleotide-diphospho-sugar transferases"/>
    <property type="match status" value="1"/>
</dbReference>
<evidence type="ECO:0000256" key="6">
    <source>
        <dbReference type="ARBA" id="ARBA00039022"/>
    </source>
</evidence>